<evidence type="ECO:0000256" key="11">
    <source>
        <dbReference type="ARBA" id="ARBA00023146"/>
    </source>
</evidence>
<feature type="binding site" evidence="13">
    <location>
        <position position="386"/>
    </location>
    <ligand>
        <name>Zn(2+)</name>
        <dbReference type="ChEBI" id="CHEBI:29105"/>
        <note>catalytic</note>
    </ligand>
</feature>
<dbReference type="GO" id="GO:0016740">
    <property type="term" value="F:transferase activity"/>
    <property type="evidence" value="ECO:0007669"/>
    <property type="project" value="UniProtKB-ARBA"/>
</dbReference>
<evidence type="ECO:0000256" key="8">
    <source>
        <dbReference type="ARBA" id="ARBA00022840"/>
    </source>
</evidence>
<dbReference type="GO" id="GO:0005524">
    <property type="term" value="F:ATP binding"/>
    <property type="evidence" value="ECO:0007669"/>
    <property type="project" value="UniProtKB-UniRule"/>
</dbReference>
<dbReference type="InterPro" id="IPR012676">
    <property type="entry name" value="TGS-like"/>
</dbReference>
<dbReference type="Gene3D" id="3.10.20.30">
    <property type="match status" value="1"/>
</dbReference>
<evidence type="ECO:0000256" key="9">
    <source>
        <dbReference type="ARBA" id="ARBA00022884"/>
    </source>
</evidence>
<evidence type="ECO:0000256" key="6">
    <source>
        <dbReference type="ARBA" id="ARBA00022741"/>
    </source>
</evidence>
<dbReference type="EC" id="6.1.1.3" evidence="13"/>
<dbReference type="GO" id="GO:0005737">
    <property type="term" value="C:cytoplasm"/>
    <property type="evidence" value="ECO:0007669"/>
    <property type="project" value="UniProtKB-SubCell"/>
</dbReference>
<dbReference type="InterPro" id="IPR002314">
    <property type="entry name" value="aa-tRNA-synt_IIb"/>
</dbReference>
<keyword evidence="7 13" id="KW-0862">Zinc</keyword>
<dbReference type="FunFam" id="3.30.54.20:FF:000002">
    <property type="entry name" value="Threonine--tRNA ligase"/>
    <property type="match status" value="1"/>
</dbReference>
<dbReference type="SMART" id="SM00863">
    <property type="entry name" value="tRNA_SAD"/>
    <property type="match status" value="1"/>
</dbReference>
<name>A0A850EHF8_9BACL</name>
<proteinExistence type="inferred from homology"/>
<evidence type="ECO:0000256" key="13">
    <source>
        <dbReference type="HAMAP-Rule" id="MF_00184"/>
    </source>
</evidence>
<keyword evidence="4 13" id="KW-0436">Ligase</keyword>
<dbReference type="FunFam" id="3.30.930.10:FF:000002">
    <property type="entry name" value="Threonine--tRNA ligase"/>
    <property type="match status" value="1"/>
</dbReference>
<feature type="domain" description="Aminoacyl-transfer RNA synthetases class-II family profile" evidence="14">
    <location>
        <begin position="269"/>
        <end position="534"/>
    </location>
</feature>
<feature type="binding site" evidence="13">
    <location>
        <position position="511"/>
    </location>
    <ligand>
        <name>Zn(2+)</name>
        <dbReference type="ChEBI" id="CHEBI:29105"/>
        <note>catalytic</note>
    </ligand>
</feature>
<evidence type="ECO:0000313" key="17">
    <source>
        <dbReference type="Proteomes" id="UP000564806"/>
    </source>
</evidence>
<dbReference type="PROSITE" id="PS50862">
    <property type="entry name" value="AA_TRNA_LIGASE_II"/>
    <property type="match status" value="1"/>
</dbReference>
<dbReference type="InterPro" id="IPR045864">
    <property type="entry name" value="aa-tRNA-synth_II/BPL/LPL"/>
</dbReference>
<gene>
    <name evidence="13 16" type="primary">thrS</name>
    <name evidence="16" type="ORF">HPT30_10490</name>
</gene>
<dbReference type="SUPFAM" id="SSF55681">
    <property type="entry name" value="Class II aaRS and biotin synthetases"/>
    <property type="match status" value="1"/>
</dbReference>
<dbReference type="Gene3D" id="3.40.50.800">
    <property type="entry name" value="Anticodon-binding domain"/>
    <property type="match status" value="1"/>
</dbReference>
<dbReference type="GO" id="GO:0004829">
    <property type="term" value="F:threonine-tRNA ligase activity"/>
    <property type="evidence" value="ECO:0007669"/>
    <property type="project" value="UniProtKB-UniRule"/>
</dbReference>
<dbReference type="PANTHER" id="PTHR11451:SF44">
    <property type="entry name" value="THREONINE--TRNA LIGASE, CHLOROPLASTIC_MITOCHONDRIAL 2"/>
    <property type="match status" value="1"/>
</dbReference>
<evidence type="ECO:0000256" key="5">
    <source>
        <dbReference type="ARBA" id="ARBA00022723"/>
    </source>
</evidence>
<dbReference type="Gene3D" id="3.30.980.10">
    <property type="entry name" value="Threonyl-trna Synthetase, Chain A, domain 2"/>
    <property type="match status" value="1"/>
</dbReference>
<keyword evidence="10 13" id="KW-0648">Protein biosynthesis</keyword>
<dbReference type="InterPro" id="IPR004095">
    <property type="entry name" value="TGS"/>
</dbReference>
<dbReference type="InterPro" id="IPR033728">
    <property type="entry name" value="ThrRS_core"/>
</dbReference>
<comment type="subcellular location">
    <subcellularLocation>
        <location evidence="13">Cytoplasm</location>
    </subcellularLocation>
</comment>
<evidence type="ECO:0000256" key="3">
    <source>
        <dbReference type="ARBA" id="ARBA00022555"/>
    </source>
</evidence>
<protein>
    <recommendedName>
        <fullName evidence="13">Threonine--tRNA ligase</fullName>
        <ecNumber evidence="13">6.1.1.3</ecNumber>
    </recommendedName>
    <alternativeName>
        <fullName evidence="13">Threonyl-tRNA synthetase</fullName>
        <shortName evidence="13">ThrRS</shortName>
    </alternativeName>
</protein>
<evidence type="ECO:0000256" key="12">
    <source>
        <dbReference type="ARBA" id="ARBA00049515"/>
    </source>
</evidence>
<keyword evidence="11 13" id="KW-0030">Aminoacyl-tRNA synthetase</keyword>
<dbReference type="GO" id="GO:0140096">
    <property type="term" value="F:catalytic activity, acting on a protein"/>
    <property type="evidence" value="ECO:0007669"/>
    <property type="project" value="UniProtKB-ARBA"/>
</dbReference>
<dbReference type="Gene3D" id="3.30.54.20">
    <property type="match status" value="1"/>
</dbReference>
<dbReference type="FunFam" id="3.10.20.30:FF:000005">
    <property type="entry name" value="Threonine--tRNA ligase"/>
    <property type="match status" value="1"/>
</dbReference>
<dbReference type="RefSeq" id="WP_175371350.1">
    <property type="nucleotide sequence ID" value="NZ_JABWCS010000204.1"/>
</dbReference>
<evidence type="ECO:0000256" key="1">
    <source>
        <dbReference type="ARBA" id="ARBA00008226"/>
    </source>
</evidence>
<dbReference type="PANTHER" id="PTHR11451">
    <property type="entry name" value="THREONINE-TRNA LIGASE"/>
    <property type="match status" value="1"/>
</dbReference>
<comment type="caution">
    <text evidence="13">Lacks conserved residue(s) required for the propagation of feature annotation.</text>
</comment>
<comment type="cofactor">
    <cofactor evidence="13">
        <name>Zn(2+)</name>
        <dbReference type="ChEBI" id="CHEBI:29105"/>
    </cofactor>
    <text evidence="13">Binds 1 zinc ion per subunit.</text>
</comment>
<dbReference type="Proteomes" id="UP000564806">
    <property type="component" value="Unassembled WGS sequence"/>
</dbReference>
<keyword evidence="6 13" id="KW-0547">Nucleotide-binding</keyword>
<dbReference type="InterPro" id="IPR036621">
    <property type="entry name" value="Anticodon-bd_dom_sf"/>
</dbReference>
<dbReference type="FunFam" id="3.40.50.800:FF:000001">
    <property type="entry name" value="Threonine--tRNA ligase"/>
    <property type="match status" value="1"/>
</dbReference>
<feature type="domain" description="TGS" evidence="15">
    <location>
        <begin position="1"/>
        <end position="61"/>
    </location>
</feature>
<dbReference type="InterPro" id="IPR006195">
    <property type="entry name" value="aa-tRNA-synth_II"/>
</dbReference>
<dbReference type="Pfam" id="PF02824">
    <property type="entry name" value="TGS"/>
    <property type="match status" value="1"/>
</dbReference>
<dbReference type="CDD" id="cd00771">
    <property type="entry name" value="ThrRS_core"/>
    <property type="match status" value="1"/>
</dbReference>
<dbReference type="EMBL" id="JABWCS010000204">
    <property type="protein sequence ID" value="NUU60773.1"/>
    <property type="molecule type" value="Genomic_DNA"/>
</dbReference>
<dbReference type="GO" id="GO:0046872">
    <property type="term" value="F:metal ion binding"/>
    <property type="evidence" value="ECO:0007669"/>
    <property type="project" value="UniProtKB-KW"/>
</dbReference>
<dbReference type="PROSITE" id="PS51880">
    <property type="entry name" value="TGS"/>
    <property type="match status" value="1"/>
</dbReference>
<accession>A0A850EHF8</accession>
<dbReference type="InterPro" id="IPR012675">
    <property type="entry name" value="Beta-grasp_dom_sf"/>
</dbReference>
<dbReference type="SUPFAM" id="SSF55186">
    <property type="entry name" value="ThrRS/AlaRS common domain"/>
    <property type="match status" value="1"/>
</dbReference>
<dbReference type="Gene3D" id="3.30.930.10">
    <property type="entry name" value="Bira Bifunctional Protein, Domain 2"/>
    <property type="match status" value="1"/>
</dbReference>
<dbReference type="CDD" id="cd01667">
    <property type="entry name" value="TGS_ThrRS"/>
    <property type="match status" value="1"/>
</dbReference>
<evidence type="ECO:0000256" key="10">
    <source>
        <dbReference type="ARBA" id="ARBA00022917"/>
    </source>
</evidence>
<evidence type="ECO:0000256" key="4">
    <source>
        <dbReference type="ARBA" id="ARBA00022598"/>
    </source>
</evidence>
<dbReference type="FunFam" id="3.30.980.10:FF:000005">
    <property type="entry name" value="Threonyl-tRNA synthetase, mitochondrial"/>
    <property type="match status" value="1"/>
</dbReference>
<comment type="caution">
    <text evidence="16">The sequence shown here is derived from an EMBL/GenBank/DDBJ whole genome shotgun (WGS) entry which is preliminary data.</text>
</comment>
<evidence type="ECO:0000256" key="7">
    <source>
        <dbReference type="ARBA" id="ARBA00022833"/>
    </source>
</evidence>
<dbReference type="InterPro" id="IPR018163">
    <property type="entry name" value="Thr/Ala-tRNA-synth_IIc_edit"/>
</dbReference>
<keyword evidence="8 13" id="KW-0067">ATP-binding</keyword>
<keyword evidence="17" id="KW-1185">Reference proteome</keyword>
<keyword evidence="5 13" id="KW-0479">Metal-binding</keyword>
<reference evidence="16" key="1">
    <citation type="submission" date="2020-06" db="EMBL/GenBank/DDBJ databases">
        <title>Paenibacillus sp. nov., isolated from soil.</title>
        <authorList>
            <person name="Seo Y.L."/>
        </authorList>
    </citation>
    <scope>NUCLEOTIDE SEQUENCE [LARGE SCALE GENOMIC DNA]</scope>
    <source>
        <strain evidence="16">JW14</strain>
    </source>
</reference>
<dbReference type="Pfam" id="PF00587">
    <property type="entry name" value="tRNA-synt_2b"/>
    <property type="match status" value="1"/>
</dbReference>
<feature type="binding site" evidence="13">
    <location>
        <position position="335"/>
    </location>
    <ligand>
        <name>Zn(2+)</name>
        <dbReference type="ChEBI" id="CHEBI:29105"/>
        <note>catalytic</note>
    </ligand>
</feature>
<dbReference type="PRINTS" id="PR01047">
    <property type="entry name" value="TRNASYNTHTHR"/>
</dbReference>
<dbReference type="CDD" id="cd00860">
    <property type="entry name" value="ThrRS_anticodon"/>
    <property type="match status" value="1"/>
</dbReference>
<dbReference type="SUPFAM" id="SSF81271">
    <property type="entry name" value="TGS-like"/>
    <property type="match status" value="1"/>
</dbReference>
<keyword evidence="3 13" id="KW-0820">tRNA-binding</keyword>
<dbReference type="InterPro" id="IPR012947">
    <property type="entry name" value="tRNA_SAD"/>
</dbReference>
<keyword evidence="2 13" id="KW-0963">Cytoplasm</keyword>
<evidence type="ECO:0000256" key="2">
    <source>
        <dbReference type="ARBA" id="ARBA00022490"/>
    </source>
</evidence>
<dbReference type="GO" id="GO:0006435">
    <property type="term" value="P:threonyl-tRNA aminoacylation"/>
    <property type="evidence" value="ECO:0007669"/>
    <property type="project" value="UniProtKB-UniRule"/>
</dbReference>
<dbReference type="NCBIfam" id="TIGR00418">
    <property type="entry name" value="thrS"/>
    <property type="match status" value="1"/>
</dbReference>
<dbReference type="InterPro" id="IPR047246">
    <property type="entry name" value="ThrRS_anticodon"/>
</dbReference>
<dbReference type="Pfam" id="PF07973">
    <property type="entry name" value="tRNA_SAD"/>
    <property type="match status" value="1"/>
</dbReference>
<dbReference type="InterPro" id="IPR002320">
    <property type="entry name" value="Thr-tRNA-ligase_IIa"/>
</dbReference>
<dbReference type="Pfam" id="PF03129">
    <property type="entry name" value="HGTP_anticodon"/>
    <property type="match status" value="1"/>
</dbReference>
<evidence type="ECO:0000313" key="16">
    <source>
        <dbReference type="EMBL" id="NUU60773.1"/>
    </source>
</evidence>
<dbReference type="HAMAP" id="MF_00184">
    <property type="entry name" value="Thr_tRNA_synth"/>
    <property type="match status" value="1"/>
</dbReference>
<sequence>MVKVRLPDGSVRAYEQGVTVEQIAGSISPALRKSAVAGKVDGELVDLRTAVEADSGIEIVTLENEEGLKIYRHSTAHLLAQALKRIYGQKAVKLGIGPVIEDGFYYDIDMEKSLSTDDLKVIEKEMKKIIQENLPITRRVVSREEALAIFGELEDPYKLELIRDLPEDSVISIYDQGEFFDLCRGPHLPSTGKIKAFKLLNVAGAYWRGDSNNVMLQRIYGTSFPKQSQLDEHLNLLEEAKKRDHRKLGKELELFMFSEEAPGMPFFLPKGMIIRTELEDFSRELQRQGGYDEVRTPFMMNVRMWEQSGHWDHYKDNMYFTDVDDTKFALKPMNCPGHMLMFKNSRHSYRELPMRLAEFGQVHRHEFSGALNGMMRVRSFCQDDAHLFVLPSQIEEEIAGVIELIDHIYQVFGFQYSIELSTRPEDYMGSEELWDAAEQSLQNVLEKRGIQYRINPGDGAFYGPKIDFHILDALKRSWQCGTIQLDFQMPEKFDLNYIGEDNGKHRPVVIHRAVYGSIDRFIGILIEHFSGAFPVWISPVQVQILPVSDRYSEYASQVRKVLEAAGIRTEVDYRSEKLGYKIREAQMAKVPYMIVLGESEQAGQSISLRKRGQAETVTTDLQSFLAVIKQEIALKSLEFLNDNYAIATPQA</sequence>
<comment type="similarity">
    <text evidence="1 13">Belongs to the class-II aminoacyl-tRNA synthetase family.</text>
</comment>
<dbReference type="InterPro" id="IPR004154">
    <property type="entry name" value="Anticodon-bd"/>
</dbReference>
<dbReference type="AlphaFoldDB" id="A0A850EHF8"/>
<keyword evidence="9 13" id="KW-0694">RNA-binding</keyword>
<dbReference type="GO" id="GO:0000049">
    <property type="term" value="F:tRNA binding"/>
    <property type="evidence" value="ECO:0007669"/>
    <property type="project" value="UniProtKB-KW"/>
</dbReference>
<organism evidence="16 17">
    <name type="scientific">Paenibacillus agri</name>
    <dbReference type="NCBI Taxonomy" id="2744309"/>
    <lineage>
        <taxon>Bacteria</taxon>
        <taxon>Bacillati</taxon>
        <taxon>Bacillota</taxon>
        <taxon>Bacilli</taxon>
        <taxon>Bacillales</taxon>
        <taxon>Paenibacillaceae</taxon>
        <taxon>Paenibacillus</taxon>
    </lineage>
</organism>
<evidence type="ECO:0000259" key="14">
    <source>
        <dbReference type="PROSITE" id="PS50862"/>
    </source>
</evidence>
<comment type="catalytic activity">
    <reaction evidence="12 13">
        <text>tRNA(Thr) + L-threonine + ATP = L-threonyl-tRNA(Thr) + AMP + diphosphate + H(+)</text>
        <dbReference type="Rhea" id="RHEA:24624"/>
        <dbReference type="Rhea" id="RHEA-COMP:9670"/>
        <dbReference type="Rhea" id="RHEA-COMP:9704"/>
        <dbReference type="ChEBI" id="CHEBI:15378"/>
        <dbReference type="ChEBI" id="CHEBI:30616"/>
        <dbReference type="ChEBI" id="CHEBI:33019"/>
        <dbReference type="ChEBI" id="CHEBI:57926"/>
        <dbReference type="ChEBI" id="CHEBI:78442"/>
        <dbReference type="ChEBI" id="CHEBI:78534"/>
        <dbReference type="ChEBI" id="CHEBI:456215"/>
        <dbReference type="EC" id="6.1.1.3"/>
    </reaction>
</comment>
<dbReference type="SUPFAM" id="SSF52954">
    <property type="entry name" value="Class II aaRS ABD-related"/>
    <property type="match status" value="1"/>
</dbReference>
<comment type="subunit">
    <text evidence="13">Homodimer.</text>
</comment>
<evidence type="ECO:0000259" key="15">
    <source>
        <dbReference type="PROSITE" id="PS51880"/>
    </source>
</evidence>